<dbReference type="InterPro" id="IPR011989">
    <property type="entry name" value="ARM-like"/>
</dbReference>
<evidence type="ECO:0000256" key="3">
    <source>
        <dbReference type="ARBA" id="ARBA00022927"/>
    </source>
</evidence>
<accession>A0A7J9LFN6</accession>
<dbReference type="GO" id="GO:0006886">
    <property type="term" value="P:intracellular protein transport"/>
    <property type="evidence" value="ECO:0007669"/>
    <property type="project" value="InterPro"/>
</dbReference>
<dbReference type="Pfam" id="PF01602">
    <property type="entry name" value="Adaptin_N"/>
    <property type="match status" value="1"/>
</dbReference>
<proteinExistence type="predicted"/>
<feature type="domain" description="Clathrin/coatomer adaptor adaptin-like N-terminal" evidence="5">
    <location>
        <begin position="7"/>
        <end position="238"/>
    </location>
</feature>
<evidence type="ECO:0000256" key="4">
    <source>
        <dbReference type="ARBA" id="ARBA00023136"/>
    </source>
</evidence>
<keyword evidence="4" id="KW-0472">Membrane</keyword>
<sequence>MTRMLMVTDAQEIIKRHQAQIITSLKDPDISIRRRALDLLYGMCDVTNAKDIVEELLQYLSSADFTMREELSLKAAILSEKFAPDLSWYVDVILQLIDKAGDFISDDIWFRVVQFVTNNDDLQPYAAAKVKEYLEKPAVHETMVKVSAYILGEYSHLLARRPGCSPKEIFGILHEKLPTVSTTTIPILLSAYAKILMHTQPPDQELQSQIWAIFNKYESCIDAEIQQRAVEYFALCQKGAALMDILAEMPKFPERKSSLIKRAEYSEADTAEQSAIKLRAQQQPSNALVVTDQPPANGATSPVPVGPLSLAMVPSMITTE</sequence>
<dbReference type="InterPro" id="IPR016024">
    <property type="entry name" value="ARM-type_fold"/>
</dbReference>
<dbReference type="SUPFAM" id="SSF48371">
    <property type="entry name" value="ARM repeat"/>
    <property type="match status" value="1"/>
</dbReference>
<comment type="subcellular location">
    <subcellularLocation>
        <location evidence="1">Endomembrane system</location>
    </subcellularLocation>
</comment>
<dbReference type="InterPro" id="IPR002553">
    <property type="entry name" value="Clathrin/coatomer_adapt-like_N"/>
</dbReference>
<feature type="non-terminal residue" evidence="6">
    <location>
        <position position="320"/>
    </location>
</feature>
<evidence type="ECO:0000313" key="6">
    <source>
        <dbReference type="EMBL" id="MBA0857575.1"/>
    </source>
</evidence>
<keyword evidence="7" id="KW-1185">Reference proteome</keyword>
<gene>
    <name evidence="6" type="ORF">Goshw_014144</name>
</gene>
<organism evidence="6 7">
    <name type="scientific">Gossypium schwendimanii</name>
    <name type="common">Cotton</name>
    <dbReference type="NCBI Taxonomy" id="34291"/>
    <lineage>
        <taxon>Eukaryota</taxon>
        <taxon>Viridiplantae</taxon>
        <taxon>Streptophyta</taxon>
        <taxon>Embryophyta</taxon>
        <taxon>Tracheophyta</taxon>
        <taxon>Spermatophyta</taxon>
        <taxon>Magnoliopsida</taxon>
        <taxon>eudicotyledons</taxon>
        <taxon>Gunneridae</taxon>
        <taxon>Pentapetalae</taxon>
        <taxon>rosids</taxon>
        <taxon>malvids</taxon>
        <taxon>Malvales</taxon>
        <taxon>Malvaceae</taxon>
        <taxon>Malvoideae</taxon>
        <taxon>Gossypium</taxon>
    </lineage>
</organism>
<name>A0A7J9LFN6_GOSSC</name>
<comment type="caution">
    <text evidence="6">The sequence shown here is derived from an EMBL/GenBank/DDBJ whole genome shotgun (WGS) entry which is preliminary data.</text>
</comment>
<dbReference type="Proteomes" id="UP000593576">
    <property type="component" value="Unassembled WGS sequence"/>
</dbReference>
<evidence type="ECO:0000256" key="1">
    <source>
        <dbReference type="ARBA" id="ARBA00004308"/>
    </source>
</evidence>
<dbReference type="GO" id="GO:0016192">
    <property type="term" value="P:vesicle-mediated transport"/>
    <property type="evidence" value="ECO:0007669"/>
    <property type="project" value="InterPro"/>
</dbReference>
<dbReference type="Gene3D" id="1.25.10.10">
    <property type="entry name" value="Leucine-rich Repeat Variant"/>
    <property type="match status" value="1"/>
</dbReference>
<evidence type="ECO:0000259" key="5">
    <source>
        <dbReference type="Pfam" id="PF01602"/>
    </source>
</evidence>
<dbReference type="GO" id="GO:0030117">
    <property type="term" value="C:membrane coat"/>
    <property type="evidence" value="ECO:0007669"/>
    <property type="project" value="InterPro"/>
</dbReference>
<protein>
    <recommendedName>
        <fullName evidence="5">Clathrin/coatomer adaptor adaptin-like N-terminal domain-containing protein</fullName>
    </recommendedName>
</protein>
<keyword evidence="2" id="KW-0813">Transport</keyword>
<keyword evidence="3" id="KW-0653">Protein transport</keyword>
<evidence type="ECO:0000313" key="7">
    <source>
        <dbReference type="Proteomes" id="UP000593576"/>
    </source>
</evidence>
<dbReference type="OrthoDB" id="413467at2759"/>
<dbReference type="GO" id="GO:0012505">
    <property type="term" value="C:endomembrane system"/>
    <property type="evidence" value="ECO:0007669"/>
    <property type="project" value="UniProtKB-SubCell"/>
</dbReference>
<reference evidence="6 7" key="1">
    <citation type="journal article" date="2019" name="Genome Biol. Evol.">
        <title>Insights into the evolution of the New World diploid cottons (Gossypium, subgenus Houzingenia) based on genome sequencing.</title>
        <authorList>
            <person name="Grover C.E."/>
            <person name="Arick M.A. 2nd"/>
            <person name="Thrash A."/>
            <person name="Conover J.L."/>
            <person name="Sanders W.S."/>
            <person name="Peterson D.G."/>
            <person name="Frelichowski J.E."/>
            <person name="Scheffler J.A."/>
            <person name="Scheffler B.E."/>
            <person name="Wendel J.F."/>
        </authorList>
    </citation>
    <scope>NUCLEOTIDE SEQUENCE [LARGE SCALE GENOMIC DNA]</scope>
    <source>
        <strain evidence="6">1</strain>
        <tissue evidence="6">Leaf</tissue>
    </source>
</reference>
<evidence type="ECO:0000256" key="2">
    <source>
        <dbReference type="ARBA" id="ARBA00022448"/>
    </source>
</evidence>
<dbReference type="EMBL" id="JABFAF010000006">
    <property type="protein sequence ID" value="MBA0857575.1"/>
    <property type="molecule type" value="Genomic_DNA"/>
</dbReference>
<dbReference type="InterPro" id="IPR050840">
    <property type="entry name" value="Adaptor_Complx_Large_Subunit"/>
</dbReference>
<dbReference type="PANTHER" id="PTHR22780">
    <property type="entry name" value="ADAPTIN, ALPHA/GAMMA/EPSILON"/>
    <property type="match status" value="1"/>
</dbReference>
<dbReference type="AlphaFoldDB" id="A0A7J9LFN6"/>